<dbReference type="EMBL" id="CAJNOR010001525">
    <property type="protein sequence ID" value="CAF1157780.1"/>
    <property type="molecule type" value="Genomic_DNA"/>
</dbReference>
<keyword evidence="3" id="KW-1185">Reference proteome</keyword>
<dbReference type="Pfam" id="PF26215">
    <property type="entry name" value="HTH_animal"/>
    <property type="match status" value="1"/>
</dbReference>
<organism evidence="2 3">
    <name type="scientific">Adineta ricciae</name>
    <name type="common">Rotifer</name>
    <dbReference type="NCBI Taxonomy" id="249248"/>
    <lineage>
        <taxon>Eukaryota</taxon>
        <taxon>Metazoa</taxon>
        <taxon>Spiralia</taxon>
        <taxon>Gnathifera</taxon>
        <taxon>Rotifera</taxon>
        <taxon>Eurotatoria</taxon>
        <taxon>Bdelloidea</taxon>
        <taxon>Adinetida</taxon>
        <taxon>Adinetidae</taxon>
        <taxon>Adineta</taxon>
    </lineage>
</organism>
<name>A0A814TG74_ADIRI</name>
<proteinExistence type="predicted"/>
<evidence type="ECO:0000313" key="3">
    <source>
        <dbReference type="Proteomes" id="UP000663828"/>
    </source>
</evidence>
<dbReference type="AlphaFoldDB" id="A0A814TG74"/>
<sequence>MLDEANLFRPNIKLVRQIGSSVSFFDVQIENKSGTLLTSVHHKEAAEPYVITFTPNHPKHVFTNVSYTALLRAIRYSSTLSTFESERCSIKLMLLYNGHSPRFIQYILCCQ</sequence>
<evidence type="ECO:0000259" key="1">
    <source>
        <dbReference type="Pfam" id="PF26215"/>
    </source>
</evidence>
<feature type="domain" description="Helix-turn-helix" evidence="1">
    <location>
        <begin position="50"/>
        <end position="106"/>
    </location>
</feature>
<gene>
    <name evidence="2" type="ORF">XAT740_LOCUS21311</name>
</gene>
<protein>
    <recommendedName>
        <fullName evidence="1">Helix-turn-helix domain-containing protein</fullName>
    </recommendedName>
</protein>
<comment type="caution">
    <text evidence="2">The sequence shown here is derived from an EMBL/GenBank/DDBJ whole genome shotgun (WGS) entry which is preliminary data.</text>
</comment>
<reference evidence="2" key="1">
    <citation type="submission" date="2021-02" db="EMBL/GenBank/DDBJ databases">
        <authorList>
            <person name="Nowell W R."/>
        </authorList>
    </citation>
    <scope>NUCLEOTIDE SEQUENCE</scope>
</reference>
<dbReference type="InterPro" id="IPR058912">
    <property type="entry name" value="HTH_animal"/>
</dbReference>
<evidence type="ECO:0000313" key="2">
    <source>
        <dbReference type="EMBL" id="CAF1157780.1"/>
    </source>
</evidence>
<accession>A0A814TG74</accession>
<dbReference type="Proteomes" id="UP000663828">
    <property type="component" value="Unassembled WGS sequence"/>
</dbReference>